<protein>
    <submittedName>
        <fullName evidence="2">Uncharacterized protein</fullName>
    </submittedName>
</protein>
<proteinExistence type="predicted"/>
<gene>
    <name evidence="2" type="ORF">J2S44_007558</name>
</gene>
<sequence>MHRSILVRLLATSTLVAVCAVTGTAWPAVKTTTQAIARQQGRSLADDKAVHEELRGFAATHRSWDEVGPLLRQLGTRTGHRVALYTADRRLIAESAPAPLTTDTPASIVDR</sequence>
<evidence type="ECO:0000313" key="3">
    <source>
        <dbReference type="Proteomes" id="UP001183629"/>
    </source>
</evidence>
<evidence type="ECO:0000313" key="2">
    <source>
        <dbReference type="EMBL" id="MDR7327308.1"/>
    </source>
</evidence>
<keyword evidence="3" id="KW-1185">Reference proteome</keyword>
<evidence type="ECO:0000256" key="1">
    <source>
        <dbReference type="SAM" id="SignalP"/>
    </source>
</evidence>
<accession>A0AAE4A0E6</accession>
<reference evidence="2 3" key="1">
    <citation type="submission" date="2023-07" db="EMBL/GenBank/DDBJ databases">
        <title>Sequencing the genomes of 1000 actinobacteria strains.</title>
        <authorList>
            <person name="Klenk H.-P."/>
        </authorList>
    </citation>
    <scope>NUCLEOTIDE SEQUENCE [LARGE SCALE GENOMIC DNA]</scope>
    <source>
        <strain evidence="2 3">DSM 44711</strain>
    </source>
</reference>
<feature type="signal peptide" evidence="1">
    <location>
        <begin position="1"/>
        <end position="27"/>
    </location>
</feature>
<dbReference type="EMBL" id="JAVDYC010000001">
    <property type="protein sequence ID" value="MDR7327308.1"/>
    <property type="molecule type" value="Genomic_DNA"/>
</dbReference>
<dbReference type="Proteomes" id="UP001183629">
    <property type="component" value="Unassembled WGS sequence"/>
</dbReference>
<feature type="chain" id="PRO_5041949438" evidence="1">
    <location>
        <begin position="28"/>
        <end position="111"/>
    </location>
</feature>
<keyword evidence="1" id="KW-0732">Signal</keyword>
<comment type="caution">
    <text evidence="2">The sequence shown here is derived from an EMBL/GenBank/DDBJ whole genome shotgun (WGS) entry which is preliminary data.</text>
</comment>
<name>A0AAE4A0E6_9ACTN</name>
<organism evidence="2 3">
    <name type="scientific">Catenuloplanes niger</name>
    <dbReference type="NCBI Taxonomy" id="587534"/>
    <lineage>
        <taxon>Bacteria</taxon>
        <taxon>Bacillati</taxon>
        <taxon>Actinomycetota</taxon>
        <taxon>Actinomycetes</taxon>
        <taxon>Micromonosporales</taxon>
        <taxon>Micromonosporaceae</taxon>
        <taxon>Catenuloplanes</taxon>
    </lineage>
</organism>
<dbReference type="AlphaFoldDB" id="A0AAE4A0E6"/>